<name>A0ABS1SMT1_9MICO</name>
<dbReference type="EMBL" id="QYAC01000009">
    <property type="protein sequence ID" value="MBL3680613.1"/>
    <property type="molecule type" value="Genomic_DNA"/>
</dbReference>
<reference evidence="2 3" key="1">
    <citation type="submission" date="2018-09" db="EMBL/GenBank/DDBJ databases">
        <title>Comparative genomics of Leucobacter spp.</title>
        <authorList>
            <person name="Reis A.C."/>
            <person name="Kolvenbach B.A."/>
            <person name="Corvini P.F.X."/>
            <person name="Nunes O.C."/>
        </authorList>
    </citation>
    <scope>NUCLEOTIDE SEQUENCE [LARGE SCALE GENOMIC DNA]</scope>
    <source>
        <strain evidence="2 3">TAN 31504</strain>
    </source>
</reference>
<dbReference type="InterPro" id="IPR011051">
    <property type="entry name" value="RmlC_Cupin_sf"/>
</dbReference>
<accession>A0ABS1SMT1</accession>
<sequence>MGAETATNTALDPLGRPFKQISIQRKDELPLAPGQTAKAKRYSGVSVENTDVVGLWFGRVHTGVGEHSDPHHHGEAETGGYVLQGRGYIRFGERYDEIIYFEQGDFVYVPPFVPHIEGNASRSQELIWLTTRNPDNIVVNLTDQDVSDLELEYTD</sequence>
<organism evidence="2 3">
    <name type="scientific">Leucobacter chromiireducens subsp. solipictus</name>
    <dbReference type="NCBI Taxonomy" id="398235"/>
    <lineage>
        <taxon>Bacteria</taxon>
        <taxon>Bacillati</taxon>
        <taxon>Actinomycetota</taxon>
        <taxon>Actinomycetes</taxon>
        <taxon>Micrococcales</taxon>
        <taxon>Microbacteriaceae</taxon>
        <taxon>Leucobacter</taxon>
    </lineage>
</organism>
<dbReference type="RefSeq" id="WP_202345891.1">
    <property type="nucleotide sequence ID" value="NZ_BAAAPI010000010.1"/>
</dbReference>
<dbReference type="Proteomes" id="UP001645859">
    <property type="component" value="Unassembled WGS sequence"/>
</dbReference>
<dbReference type="InterPro" id="IPR013096">
    <property type="entry name" value="Cupin_2"/>
</dbReference>
<dbReference type="Pfam" id="PF07883">
    <property type="entry name" value="Cupin_2"/>
    <property type="match status" value="1"/>
</dbReference>
<protein>
    <submittedName>
        <fullName evidence="2">Cupin domain-containing protein</fullName>
    </submittedName>
</protein>
<keyword evidence="3" id="KW-1185">Reference proteome</keyword>
<dbReference type="InterPro" id="IPR014710">
    <property type="entry name" value="RmlC-like_jellyroll"/>
</dbReference>
<evidence type="ECO:0000313" key="3">
    <source>
        <dbReference type="Proteomes" id="UP001645859"/>
    </source>
</evidence>
<dbReference type="Gene3D" id="2.60.120.10">
    <property type="entry name" value="Jelly Rolls"/>
    <property type="match status" value="1"/>
</dbReference>
<dbReference type="SUPFAM" id="SSF51182">
    <property type="entry name" value="RmlC-like cupins"/>
    <property type="match status" value="1"/>
</dbReference>
<evidence type="ECO:0000313" key="2">
    <source>
        <dbReference type="EMBL" id="MBL3680613.1"/>
    </source>
</evidence>
<gene>
    <name evidence="2" type="ORF">D3230_15125</name>
</gene>
<proteinExistence type="predicted"/>
<evidence type="ECO:0000259" key="1">
    <source>
        <dbReference type="Pfam" id="PF07883"/>
    </source>
</evidence>
<feature type="domain" description="Cupin type-2" evidence="1">
    <location>
        <begin position="60"/>
        <end position="129"/>
    </location>
</feature>
<comment type="caution">
    <text evidence="2">The sequence shown here is derived from an EMBL/GenBank/DDBJ whole genome shotgun (WGS) entry which is preliminary data.</text>
</comment>